<dbReference type="CDD" id="cd06261">
    <property type="entry name" value="TM_PBP2"/>
    <property type="match status" value="1"/>
</dbReference>
<evidence type="ECO:0000256" key="10">
    <source>
        <dbReference type="ARBA" id="ARBA00023136"/>
    </source>
</evidence>
<dbReference type="InterPro" id="IPR000515">
    <property type="entry name" value="MetI-like"/>
</dbReference>
<comment type="similarity">
    <text evidence="11">Belongs to the binding-protein-dependent transport system permease family.</text>
</comment>
<comment type="subcellular location">
    <subcellularLocation>
        <location evidence="11">Cell membrane</location>
        <topology evidence="11">Multi-pass membrane protein</topology>
    </subcellularLocation>
    <subcellularLocation>
        <location evidence="2">Cell membrane</location>
        <topology evidence="2">Peripheral membrane protein</topology>
    </subcellularLocation>
    <subcellularLocation>
        <location evidence="1">Membrane</location>
        <topology evidence="1">Multi-pass membrane protein</topology>
    </subcellularLocation>
</comment>
<dbReference type="InterPro" id="IPR017871">
    <property type="entry name" value="ABC_transporter-like_CS"/>
</dbReference>
<dbReference type="PANTHER" id="PTHR43297">
    <property type="entry name" value="OLIGOPEPTIDE TRANSPORT ATP-BINDING PROTEIN APPD"/>
    <property type="match status" value="1"/>
</dbReference>
<feature type="domain" description="ABC transporter" evidence="12">
    <location>
        <begin position="324"/>
        <end position="574"/>
    </location>
</feature>
<keyword evidence="15" id="KW-1185">Reference proteome</keyword>
<dbReference type="CDD" id="cd03257">
    <property type="entry name" value="ABC_NikE_OppD_transporters"/>
    <property type="match status" value="1"/>
</dbReference>
<evidence type="ECO:0000313" key="15">
    <source>
        <dbReference type="Proteomes" id="UP001596074"/>
    </source>
</evidence>
<dbReference type="InterPro" id="IPR035906">
    <property type="entry name" value="MetI-like_sf"/>
</dbReference>
<gene>
    <name evidence="14" type="ORF">ACFPZN_28865</name>
</gene>
<dbReference type="EMBL" id="JBHSON010000044">
    <property type="protein sequence ID" value="MFC5749654.1"/>
    <property type="molecule type" value="Genomic_DNA"/>
</dbReference>
<dbReference type="PROSITE" id="PS50893">
    <property type="entry name" value="ABC_TRANSPORTER_2"/>
    <property type="match status" value="1"/>
</dbReference>
<dbReference type="Pfam" id="PF00005">
    <property type="entry name" value="ABC_tran"/>
    <property type="match status" value="1"/>
</dbReference>
<keyword evidence="9 11" id="KW-1133">Transmembrane helix</keyword>
<dbReference type="NCBIfam" id="TIGR01727">
    <property type="entry name" value="oligo_HPY"/>
    <property type="match status" value="1"/>
</dbReference>
<name>A0ABW1A6R5_9ACTN</name>
<feature type="transmembrane region" description="Helical" evidence="11">
    <location>
        <begin position="139"/>
        <end position="156"/>
    </location>
</feature>
<dbReference type="Proteomes" id="UP001596074">
    <property type="component" value="Unassembled WGS sequence"/>
</dbReference>
<feature type="transmembrane region" description="Helical" evidence="11">
    <location>
        <begin position="113"/>
        <end position="133"/>
    </location>
</feature>
<dbReference type="Pfam" id="PF12911">
    <property type="entry name" value="OppC_N"/>
    <property type="match status" value="1"/>
</dbReference>
<evidence type="ECO:0000259" key="12">
    <source>
        <dbReference type="PROSITE" id="PS50893"/>
    </source>
</evidence>
<feature type="transmembrane region" description="Helical" evidence="11">
    <location>
        <begin position="77"/>
        <end position="106"/>
    </location>
</feature>
<evidence type="ECO:0000256" key="8">
    <source>
        <dbReference type="ARBA" id="ARBA00022840"/>
    </source>
</evidence>
<comment type="similarity">
    <text evidence="3">Belongs to the ABC transporter superfamily.</text>
</comment>
<dbReference type="SUPFAM" id="SSF52540">
    <property type="entry name" value="P-loop containing nucleoside triphosphate hydrolases"/>
    <property type="match status" value="1"/>
</dbReference>
<dbReference type="InterPro" id="IPR003593">
    <property type="entry name" value="AAA+_ATPase"/>
</dbReference>
<accession>A0ABW1A6R5</accession>
<keyword evidence="6 11" id="KW-0812">Transmembrane</keyword>
<sequence>MRAISRKFLGNRPAAAGLAVLVVLLAAALCAPLIAAHPPDAQSLGEALRGPSGAHWLGTDDKGRDLFARLLYGARSAFVVCGASAGLAMLIGVPIGLVVGFLGGWWDRVVMRLVDAIVAVPALVLVFALVALLGPGLSSTVTALGLVFSTVFVRLVRGEVLAVREEPYVAASRVGGAGPVRLMATGVLPVIAPAVIMQASLTCGTALLAEAGLSFLGLGVQPPDASWGSMLNAAQTVVDIAPWLAVPPGLAILAMVLCFNVVGDGLRDALARQAAPVRRSRPRLRVPRRAGLSRRAAGLPAVWQVTGPDAGPGAELGREALLVVRDLEISLSPPRTGPPVPVVSGLSFEVAPAEIVGLAGESGCGKTVTALALLGLVPPPGRITRGSIRLGGTELAGASAATLRAARARDLGVVFQEPHAALNPARTVEDQLTEPLRVHLGMSRRRARERAAELLDRVGIPEPAARLGAYPHELSGGMAQRVMIAAAIACEPRLLIADEPTTALDVTVQSQVLDLLADLRADTGMSVLLISHDLGVVADLCDRAIVLYAGEIAESAPVDTLYAAPRHPYTADLLRAVPRNRPGGDLAGIPGSVPRPGAWPAGCRFAPRCASALPGCSAAPVPLRRTGDHQVRCVRADLVTAGDERRTG</sequence>
<dbReference type="SUPFAM" id="SSF161098">
    <property type="entry name" value="MetI-like"/>
    <property type="match status" value="1"/>
</dbReference>
<feature type="transmembrane region" description="Helical" evidence="11">
    <location>
        <begin position="190"/>
        <end position="220"/>
    </location>
</feature>
<dbReference type="PROSITE" id="PS50928">
    <property type="entry name" value="ABC_TM1"/>
    <property type="match status" value="1"/>
</dbReference>
<evidence type="ECO:0000256" key="7">
    <source>
        <dbReference type="ARBA" id="ARBA00022741"/>
    </source>
</evidence>
<evidence type="ECO:0000256" key="3">
    <source>
        <dbReference type="ARBA" id="ARBA00005417"/>
    </source>
</evidence>
<evidence type="ECO:0000313" key="14">
    <source>
        <dbReference type="EMBL" id="MFC5749654.1"/>
    </source>
</evidence>
<dbReference type="InterPro" id="IPR027417">
    <property type="entry name" value="P-loop_NTPase"/>
</dbReference>
<dbReference type="Pfam" id="PF08352">
    <property type="entry name" value="oligo_HPY"/>
    <property type="match status" value="1"/>
</dbReference>
<evidence type="ECO:0000256" key="4">
    <source>
        <dbReference type="ARBA" id="ARBA00022448"/>
    </source>
</evidence>
<dbReference type="InterPro" id="IPR003439">
    <property type="entry name" value="ABC_transporter-like_ATP-bd"/>
</dbReference>
<dbReference type="PROSITE" id="PS00211">
    <property type="entry name" value="ABC_TRANSPORTER_1"/>
    <property type="match status" value="1"/>
</dbReference>
<keyword evidence="5" id="KW-1003">Cell membrane</keyword>
<keyword evidence="8" id="KW-0067">ATP-binding</keyword>
<dbReference type="Gene3D" id="3.40.50.300">
    <property type="entry name" value="P-loop containing nucleotide triphosphate hydrolases"/>
    <property type="match status" value="1"/>
</dbReference>
<proteinExistence type="inferred from homology"/>
<keyword evidence="10 11" id="KW-0472">Membrane</keyword>
<dbReference type="Gene3D" id="1.10.3720.10">
    <property type="entry name" value="MetI-like"/>
    <property type="match status" value="1"/>
</dbReference>
<keyword evidence="4 11" id="KW-0813">Transport</keyword>
<feature type="transmembrane region" description="Helical" evidence="11">
    <location>
        <begin position="240"/>
        <end position="262"/>
    </location>
</feature>
<dbReference type="InterPro" id="IPR025966">
    <property type="entry name" value="OppC_N"/>
</dbReference>
<reference evidence="15" key="1">
    <citation type="journal article" date="2019" name="Int. J. Syst. Evol. Microbiol.">
        <title>The Global Catalogue of Microorganisms (GCM) 10K type strain sequencing project: providing services to taxonomists for standard genome sequencing and annotation.</title>
        <authorList>
            <consortium name="The Broad Institute Genomics Platform"/>
            <consortium name="The Broad Institute Genome Sequencing Center for Infectious Disease"/>
            <person name="Wu L."/>
            <person name="Ma J."/>
        </authorList>
    </citation>
    <scope>NUCLEOTIDE SEQUENCE [LARGE SCALE GENOMIC DNA]</scope>
    <source>
        <strain evidence="15">KCTC 42087</strain>
    </source>
</reference>
<dbReference type="InterPro" id="IPR013563">
    <property type="entry name" value="Oligopep_ABC_C"/>
</dbReference>
<evidence type="ECO:0000256" key="6">
    <source>
        <dbReference type="ARBA" id="ARBA00022692"/>
    </source>
</evidence>
<dbReference type="Pfam" id="PF00528">
    <property type="entry name" value="BPD_transp_1"/>
    <property type="match status" value="1"/>
</dbReference>
<dbReference type="SMART" id="SM00382">
    <property type="entry name" value="AAA"/>
    <property type="match status" value="1"/>
</dbReference>
<organism evidence="14 15">
    <name type="scientific">Actinomadura rugatobispora</name>
    <dbReference type="NCBI Taxonomy" id="1994"/>
    <lineage>
        <taxon>Bacteria</taxon>
        <taxon>Bacillati</taxon>
        <taxon>Actinomycetota</taxon>
        <taxon>Actinomycetes</taxon>
        <taxon>Streptosporangiales</taxon>
        <taxon>Thermomonosporaceae</taxon>
        <taxon>Actinomadura</taxon>
    </lineage>
</organism>
<evidence type="ECO:0000256" key="9">
    <source>
        <dbReference type="ARBA" id="ARBA00022989"/>
    </source>
</evidence>
<evidence type="ECO:0000256" key="11">
    <source>
        <dbReference type="RuleBase" id="RU363032"/>
    </source>
</evidence>
<protein>
    <submittedName>
        <fullName evidence="14">Dipeptide/oligopeptide/nickel ABC transporter permease/ATP-binding protein</fullName>
    </submittedName>
</protein>
<dbReference type="PANTHER" id="PTHR43297:SF2">
    <property type="entry name" value="DIPEPTIDE TRANSPORT ATP-BINDING PROTEIN DPPD"/>
    <property type="match status" value="1"/>
</dbReference>
<evidence type="ECO:0000259" key="13">
    <source>
        <dbReference type="PROSITE" id="PS50928"/>
    </source>
</evidence>
<evidence type="ECO:0000256" key="5">
    <source>
        <dbReference type="ARBA" id="ARBA00022475"/>
    </source>
</evidence>
<feature type="domain" description="ABC transmembrane type-1" evidence="13">
    <location>
        <begin position="74"/>
        <end position="263"/>
    </location>
</feature>
<keyword evidence="7" id="KW-0547">Nucleotide-binding</keyword>
<dbReference type="InterPro" id="IPR050388">
    <property type="entry name" value="ABC_Ni/Peptide_Import"/>
</dbReference>
<dbReference type="RefSeq" id="WP_378285381.1">
    <property type="nucleotide sequence ID" value="NZ_JBHSON010000044.1"/>
</dbReference>
<evidence type="ECO:0000256" key="1">
    <source>
        <dbReference type="ARBA" id="ARBA00004141"/>
    </source>
</evidence>
<comment type="caution">
    <text evidence="14">The sequence shown here is derived from an EMBL/GenBank/DDBJ whole genome shotgun (WGS) entry which is preliminary data.</text>
</comment>
<evidence type="ECO:0000256" key="2">
    <source>
        <dbReference type="ARBA" id="ARBA00004202"/>
    </source>
</evidence>